<comment type="caution">
    <text evidence="1">The sequence shown here is derived from an EMBL/GenBank/DDBJ whole genome shotgun (WGS) entry which is preliminary data.</text>
</comment>
<name>A0A177J6Z3_SPHYA</name>
<dbReference type="AlphaFoldDB" id="A0A177J6Z3"/>
<protein>
    <submittedName>
        <fullName evidence="1">Uncharacterized protein</fullName>
    </submittedName>
</protein>
<proteinExistence type="predicted"/>
<accession>A0A177J6Z3</accession>
<sequence>MWGQDEHGEVGSMSKDTIQQARENVAARYAQPYHRAAILRGEWDAGSLVRDEIAKVEGRK</sequence>
<gene>
    <name evidence="1" type="ORF">AX777_18350</name>
</gene>
<dbReference type="EMBL" id="LSTR01000090">
    <property type="protein sequence ID" value="OAH36999.1"/>
    <property type="molecule type" value="Genomic_DNA"/>
</dbReference>
<evidence type="ECO:0000313" key="2">
    <source>
        <dbReference type="Proteomes" id="UP000077262"/>
    </source>
</evidence>
<evidence type="ECO:0000313" key="1">
    <source>
        <dbReference type="EMBL" id="OAH36999.1"/>
    </source>
</evidence>
<reference evidence="1 2" key="1">
    <citation type="submission" date="2016-02" db="EMBL/GenBank/DDBJ databases">
        <authorList>
            <person name="Wen L."/>
            <person name="He K."/>
            <person name="Yang H."/>
        </authorList>
    </citation>
    <scope>NUCLEOTIDE SEQUENCE [LARGE SCALE GENOMIC DNA]</scope>
    <source>
        <strain evidence="1 2">CD09_2</strain>
    </source>
</reference>
<organism evidence="1 2">
    <name type="scientific">Sphingobium yanoikuyae</name>
    <name type="common">Sphingomonas yanoikuyae</name>
    <dbReference type="NCBI Taxonomy" id="13690"/>
    <lineage>
        <taxon>Bacteria</taxon>
        <taxon>Pseudomonadati</taxon>
        <taxon>Pseudomonadota</taxon>
        <taxon>Alphaproteobacteria</taxon>
        <taxon>Sphingomonadales</taxon>
        <taxon>Sphingomonadaceae</taxon>
        <taxon>Sphingobium</taxon>
    </lineage>
</organism>
<dbReference type="Proteomes" id="UP000077262">
    <property type="component" value="Unassembled WGS sequence"/>
</dbReference>